<dbReference type="GO" id="GO:0005737">
    <property type="term" value="C:cytoplasm"/>
    <property type="evidence" value="ECO:0007669"/>
    <property type="project" value="TreeGrafter"/>
</dbReference>
<dbReference type="GO" id="GO:0030170">
    <property type="term" value="F:pyridoxal phosphate binding"/>
    <property type="evidence" value="ECO:0007669"/>
    <property type="project" value="InterPro"/>
</dbReference>
<accession>A0A1F5CAS0</accession>
<reference evidence="5 6" key="1">
    <citation type="journal article" date="2016" name="Nat. Commun.">
        <title>Thousands of microbial genomes shed light on interconnected biogeochemical processes in an aquifer system.</title>
        <authorList>
            <person name="Anantharaman K."/>
            <person name="Brown C.T."/>
            <person name="Hug L.A."/>
            <person name="Sharon I."/>
            <person name="Castelle C.J."/>
            <person name="Probst A.J."/>
            <person name="Thomas B.C."/>
            <person name="Singh A."/>
            <person name="Wilkins M.J."/>
            <person name="Karaoz U."/>
            <person name="Brodie E.L."/>
            <person name="Williams K.H."/>
            <person name="Hubbard S.S."/>
            <person name="Banfield J.F."/>
        </authorList>
    </citation>
    <scope>NUCLEOTIDE SEQUENCE [LARGE SCALE GENOMIC DNA]</scope>
</reference>
<dbReference type="GO" id="GO:0016846">
    <property type="term" value="F:carbon-sulfur lyase activity"/>
    <property type="evidence" value="ECO:0007669"/>
    <property type="project" value="TreeGrafter"/>
</dbReference>
<dbReference type="PANTHER" id="PTHR11808">
    <property type="entry name" value="TRANS-SULFURATION ENZYME FAMILY MEMBER"/>
    <property type="match status" value="1"/>
</dbReference>
<dbReference type="EMBL" id="MEYV01000015">
    <property type="protein sequence ID" value="OGD39970.1"/>
    <property type="molecule type" value="Genomic_DNA"/>
</dbReference>
<dbReference type="Gene3D" id="3.40.640.10">
    <property type="entry name" value="Type I PLP-dependent aspartate aminotransferase-like (Major domain)"/>
    <property type="match status" value="1"/>
</dbReference>
<evidence type="ECO:0000313" key="5">
    <source>
        <dbReference type="EMBL" id="OGD39970.1"/>
    </source>
</evidence>
<organism evidence="5 6">
    <name type="scientific">Candidatus Azambacteria bacterium RIFCSPLOWO2_02_FULL_44_14</name>
    <dbReference type="NCBI Taxonomy" id="1797306"/>
    <lineage>
        <taxon>Bacteria</taxon>
        <taxon>Candidatus Azamiibacteriota</taxon>
    </lineage>
</organism>
<name>A0A1F5CAS0_9BACT</name>
<dbReference type="InterPro" id="IPR015424">
    <property type="entry name" value="PyrdxlP-dep_Trfase"/>
</dbReference>
<protein>
    <submittedName>
        <fullName evidence="5">Uncharacterized protein</fullName>
    </submittedName>
</protein>
<proteinExistence type="inferred from homology"/>
<evidence type="ECO:0000256" key="3">
    <source>
        <dbReference type="PIRSR" id="PIRSR001434-2"/>
    </source>
</evidence>
<evidence type="ECO:0000256" key="4">
    <source>
        <dbReference type="RuleBase" id="RU362118"/>
    </source>
</evidence>
<dbReference type="GO" id="GO:0019346">
    <property type="term" value="P:transsulfuration"/>
    <property type="evidence" value="ECO:0007669"/>
    <property type="project" value="InterPro"/>
</dbReference>
<evidence type="ECO:0000256" key="2">
    <source>
        <dbReference type="ARBA" id="ARBA00022898"/>
    </source>
</evidence>
<dbReference type="InterPro" id="IPR015421">
    <property type="entry name" value="PyrdxlP-dep_Trfase_major"/>
</dbReference>
<dbReference type="PANTHER" id="PTHR11808:SF80">
    <property type="entry name" value="CYSTATHIONINE GAMMA-LYASE"/>
    <property type="match status" value="1"/>
</dbReference>
<comment type="similarity">
    <text evidence="4">Belongs to the trans-sulfuration enzymes family.</text>
</comment>
<keyword evidence="2 3" id="KW-0663">Pyridoxal phosphate</keyword>
<dbReference type="InterPro" id="IPR000277">
    <property type="entry name" value="Cys/Met-Metab_PyrdxlP-dep_enz"/>
</dbReference>
<dbReference type="SUPFAM" id="SSF53383">
    <property type="entry name" value="PLP-dependent transferases"/>
    <property type="match status" value="1"/>
</dbReference>
<dbReference type="InterPro" id="IPR015422">
    <property type="entry name" value="PyrdxlP-dep_Trfase_small"/>
</dbReference>
<dbReference type="AlphaFoldDB" id="A0A1F5CAS0"/>
<dbReference type="Gene3D" id="3.90.1150.10">
    <property type="entry name" value="Aspartate Aminotransferase, domain 1"/>
    <property type="match status" value="1"/>
</dbReference>
<comment type="caution">
    <text evidence="5">The sequence shown here is derived from an EMBL/GenBank/DDBJ whole genome shotgun (WGS) entry which is preliminary data.</text>
</comment>
<dbReference type="FunFam" id="3.40.640.10:FF:000046">
    <property type="entry name" value="Cystathionine gamma-lyase"/>
    <property type="match status" value="1"/>
</dbReference>
<dbReference type="Proteomes" id="UP000177197">
    <property type="component" value="Unassembled WGS sequence"/>
</dbReference>
<dbReference type="PIRSF" id="PIRSF001434">
    <property type="entry name" value="CGS"/>
    <property type="match status" value="1"/>
</dbReference>
<evidence type="ECO:0000256" key="1">
    <source>
        <dbReference type="ARBA" id="ARBA00001933"/>
    </source>
</evidence>
<dbReference type="Pfam" id="PF01053">
    <property type="entry name" value="Cys_Met_Meta_PP"/>
    <property type="match status" value="1"/>
</dbReference>
<comment type="cofactor">
    <cofactor evidence="1 4">
        <name>pyridoxal 5'-phosphate</name>
        <dbReference type="ChEBI" id="CHEBI:597326"/>
    </cofactor>
</comment>
<sequence length="411" mass="45577">MAEKKNYCFDTLAQHACYDPKEHHGYLSEPIYEGVVQTQPNCKTAARIFSGAEEGFIYGRLGNETARIFEKRLAVLEGGEDALSFTTGMAAIRCLILKLAGLGDNIVSSRQLYGGTGHFFETEMPKQFGRGINFVDNPWDANSWAKAINCRTKAFYMEWLANPTIDLYPFLEIASMAKRHRLPLIVDSTFASPALFRPIPWGATFAVHSATKYLSCGGVNLAGAVVGPKKFLAEMRENEYLSYGAPLSAFHARFCLIGLSTLSLRMKRHSENAERLASWFWGRRFEKKKSSLGIKNVFYPNLSDSPYAVYARNFMPEGCGGVFSVEFDCSLEKCAKFIDSLKIFSIAPSLGECKSLVIMPSLTTHSKLSCVASKGTNIPPNLIRFAVGLEDPWDLIKDLRQAFSSVGAKPV</sequence>
<feature type="modified residue" description="N6-(pyridoxal phosphate)lysine" evidence="3">
    <location>
        <position position="212"/>
    </location>
</feature>
<gene>
    <name evidence="5" type="ORF">A3I30_02065</name>
</gene>
<evidence type="ECO:0000313" key="6">
    <source>
        <dbReference type="Proteomes" id="UP000177197"/>
    </source>
</evidence>